<keyword evidence="3" id="KW-0813">Transport</keyword>
<gene>
    <name evidence="8" type="ORF">HMPREF0870_01258</name>
</gene>
<feature type="transmembrane region" description="Helical" evidence="7">
    <location>
        <begin position="21"/>
        <end position="40"/>
    </location>
</feature>
<comment type="similarity">
    <text evidence="2 7">Belongs to the MlaE permease family.</text>
</comment>
<evidence type="ECO:0000256" key="7">
    <source>
        <dbReference type="RuleBase" id="RU362044"/>
    </source>
</evidence>
<dbReference type="EMBL" id="AMEX01000025">
    <property type="protein sequence ID" value="EKY18973.1"/>
    <property type="molecule type" value="Genomic_DNA"/>
</dbReference>
<accession>A0ABN0IJU7</accession>
<feature type="transmembrane region" description="Helical" evidence="7">
    <location>
        <begin position="237"/>
        <end position="259"/>
    </location>
</feature>
<dbReference type="PANTHER" id="PTHR30188:SF4">
    <property type="entry name" value="PROTEIN TRIGALACTOSYLDIACYLGLYCEROL 1, CHLOROPLASTIC"/>
    <property type="match status" value="1"/>
</dbReference>
<comment type="caution">
    <text evidence="8">The sequence shown here is derived from an EMBL/GenBank/DDBJ whole genome shotgun (WGS) entry which is preliminary data.</text>
</comment>
<evidence type="ECO:0000256" key="5">
    <source>
        <dbReference type="ARBA" id="ARBA00022989"/>
    </source>
</evidence>
<dbReference type="InterPro" id="IPR003453">
    <property type="entry name" value="ABC_MlaE_roteobac"/>
</dbReference>
<keyword evidence="5 7" id="KW-1133">Transmembrane helix</keyword>
<keyword evidence="9" id="KW-1185">Reference proteome</keyword>
<evidence type="ECO:0008006" key="10">
    <source>
        <dbReference type="Google" id="ProtNLM"/>
    </source>
</evidence>
<feature type="transmembrane region" description="Helical" evidence="7">
    <location>
        <begin position="201"/>
        <end position="225"/>
    </location>
</feature>
<evidence type="ECO:0000256" key="3">
    <source>
        <dbReference type="ARBA" id="ARBA00022448"/>
    </source>
</evidence>
<name>A0ABN0IJU7_9FIRM</name>
<keyword evidence="6 7" id="KW-0472">Membrane</keyword>
<evidence type="ECO:0000313" key="9">
    <source>
        <dbReference type="Proteomes" id="UP000010412"/>
    </source>
</evidence>
<keyword evidence="4 7" id="KW-0812">Transmembrane</keyword>
<organism evidence="8 9">
    <name type="scientific">Veillonella atypica KON</name>
    <dbReference type="NCBI Taxonomy" id="1128111"/>
    <lineage>
        <taxon>Bacteria</taxon>
        <taxon>Bacillati</taxon>
        <taxon>Bacillota</taxon>
        <taxon>Negativicutes</taxon>
        <taxon>Veillonellales</taxon>
        <taxon>Veillonellaceae</taxon>
        <taxon>Veillonella</taxon>
    </lineage>
</organism>
<evidence type="ECO:0000256" key="1">
    <source>
        <dbReference type="ARBA" id="ARBA00004141"/>
    </source>
</evidence>
<evidence type="ECO:0000256" key="4">
    <source>
        <dbReference type="ARBA" id="ARBA00022692"/>
    </source>
</evidence>
<dbReference type="NCBIfam" id="TIGR00056">
    <property type="entry name" value="MlaE family lipid ABC transporter permease subunit"/>
    <property type="match status" value="1"/>
</dbReference>
<feature type="transmembrane region" description="Helical" evidence="7">
    <location>
        <begin position="52"/>
        <end position="73"/>
    </location>
</feature>
<proteinExistence type="inferred from homology"/>
<sequence>MKYKQIVRGTVVNWLEAIGRNVMAGLSNVGTAMLLLWQTIKQLKMLNAWHVLQQMAHLGVDSLPIISLTLLFAGGVMTLQITDVLITYGAQGTVGGLMAVAMGRELGPILVGVVLAGRVGAAITAEIGTMKVTEQIDALRVMAVNPIGYLVVPRVVACMIMVPILAFYGVVIGIAGGYFVATTIKGLAPATYLDSIQMFSTISDFTLGLIKSSVFGAVIALVGCYKGMHTKMGAEAVGFSTTSSVVTSIILVFVLNYFLSTLLF</sequence>
<evidence type="ECO:0000256" key="2">
    <source>
        <dbReference type="ARBA" id="ARBA00007556"/>
    </source>
</evidence>
<feature type="transmembrane region" description="Helical" evidence="7">
    <location>
        <begin position="85"/>
        <end position="103"/>
    </location>
</feature>
<reference evidence="8 9" key="1">
    <citation type="submission" date="2012-05" db="EMBL/GenBank/DDBJ databases">
        <authorList>
            <person name="Weinstock G."/>
            <person name="Sodergren E."/>
            <person name="Lobos E.A."/>
            <person name="Fulton L."/>
            <person name="Fulton R."/>
            <person name="Courtney L."/>
            <person name="Fronick C."/>
            <person name="O'Laughlin M."/>
            <person name="Godfrey J."/>
            <person name="Wilson R.M."/>
            <person name="Miner T."/>
            <person name="Farmer C."/>
            <person name="Delehaunty K."/>
            <person name="Cordes M."/>
            <person name="Minx P."/>
            <person name="Tomlinson C."/>
            <person name="Chen J."/>
            <person name="Wollam A."/>
            <person name="Pepin K.H."/>
            <person name="Bhonagiri V."/>
            <person name="Zhang X."/>
            <person name="Suruliraj S."/>
            <person name="Warren W."/>
            <person name="Mitreva M."/>
            <person name="Mardis E.R."/>
            <person name="Wilson R.K."/>
        </authorList>
    </citation>
    <scope>NUCLEOTIDE SEQUENCE [LARGE SCALE GENOMIC DNA]</scope>
    <source>
        <strain evidence="8 9">KON</strain>
    </source>
</reference>
<dbReference type="Pfam" id="PF02405">
    <property type="entry name" value="MlaE"/>
    <property type="match status" value="1"/>
</dbReference>
<protein>
    <recommendedName>
        <fullName evidence="10">ABC transporter permease</fullName>
    </recommendedName>
</protein>
<dbReference type="Proteomes" id="UP000010412">
    <property type="component" value="Unassembled WGS sequence"/>
</dbReference>
<feature type="transmembrane region" description="Helical" evidence="7">
    <location>
        <begin position="151"/>
        <end position="181"/>
    </location>
</feature>
<dbReference type="InterPro" id="IPR030802">
    <property type="entry name" value="Permease_MalE"/>
</dbReference>
<feature type="transmembrane region" description="Helical" evidence="7">
    <location>
        <begin position="109"/>
        <end position="130"/>
    </location>
</feature>
<evidence type="ECO:0000256" key="6">
    <source>
        <dbReference type="ARBA" id="ARBA00023136"/>
    </source>
</evidence>
<dbReference type="PANTHER" id="PTHR30188">
    <property type="entry name" value="ABC TRANSPORTER PERMEASE PROTEIN-RELATED"/>
    <property type="match status" value="1"/>
</dbReference>
<evidence type="ECO:0000313" key="8">
    <source>
        <dbReference type="EMBL" id="EKY18973.1"/>
    </source>
</evidence>
<comment type="subcellular location">
    <subcellularLocation>
        <location evidence="1">Membrane</location>
        <topology evidence="1">Multi-pass membrane protein</topology>
    </subcellularLocation>
</comment>